<dbReference type="OrthoDB" id="8682498at2"/>
<evidence type="ECO:0000256" key="1">
    <source>
        <dbReference type="SAM" id="MobiDB-lite"/>
    </source>
</evidence>
<evidence type="ECO:0000256" key="2">
    <source>
        <dbReference type="SAM" id="SignalP"/>
    </source>
</evidence>
<keyword evidence="4" id="KW-1185">Reference proteome</keyword>
<evidence type="ECO:0000313" key="3">
    <source>
        <dbReference type="EMBL" id="PYD56044.1"/>
    </source>
</evidence>
<name>A0A318PGD7_KOMXY</name>
<evidence type="ECO:0000313" key="4">
    <source>
        <dbReference type="Proteomes" id="UP000248257"/>
    </source>
</evidence>
<accession>A0A318PGD7</accession>
<feature type="compositionally biased region" description="Acidic residues" evidence="1">
    <location>
        <begin position="38"/>
        <end position="49"/>
    </location>
</feature>
<protein>
    <submittedName>
        <fullName evidence="3">Type IV secretion protein DotH</fullName>
    </submittedName>
</protein>
<organism evidence="3 4">
    <name type="scientific">Komagataeibacter xylinus</name>
    <name type="common">Gluconacetobacter xylinus</name>
    <dbReference type="NCBI Taxonomy" id="28448"/>
    <lineage>
        <taxon>Bacteria</taxon>
        <taxon>Pseudomonadati</taxon>
        <taxon>Pseudomonadota</taxon>
        <taxon>Alphaproteobacteria</taxon>
        <taxon>Acetobacterales</taxon>
        <taxon>Acetobacteraceae</taxon>
        <taxon>Komagataeibacter</taxon>
    </lineage>
</organism>
<dbReference type="EMBL" id="NKUC01000034">
    <property type="protein sequence ID" value="PYD56044.1"/>
    <property type="molecule type" value="Genomic_DNA"/>
</dbReference>
<feature type="signal peptide" evidence="2">
    <location>
        <begin position="1"/>
        <end position="23"/>
    </location>
</feature>
<feature type="chain" id="PRO_5016259219" evidence="2">
    <location>
        <begin position="24"/>
        <end position="326"/>
    </location>
</feature>
<feature type="region of interest" description="Disordered" evidence="1">
    <location>
        <begin position="25"/>
        <end position="50"/>
    </location>
</feature>
<proteinExistence type="predicted"/>
<dbReference type="Pfam" id="PF12293">
    <property type="entry name" value="T4BSS_DotH_IcmK"/>
    <property type="match status" value="1"/>
</dbReference>
<dbReference type="AlphaFoldDB" id="A0A318PGD7"/>
<dbReference type="InterPro" id="IPR022073">
    <property type="entry name" value="T4BSS_DotH_IcmK"/>
</dbReference>
<sequence>MTAVRILSLFPLTLFILPLAALAQQPSQPGPAATTPADDQDQAAEDEAEHEAIPFTPEEILRLGERLKDVRRATEQVGTEFATPNARPAIRVSFAPGQQTSLIFTTKGYPTALSFVDSTGQPWPIAWNTSGNSANPDGSTNCASGKSGASAGNPAVETTGFYTCVPFKGSNTINIEPMSLQPRGGLLVTLQNAPKPVSFLLIAGRGSYDDNLTVRMSEGGPNAREPVDSRPGVPATGEPYMNAMLSGIPPASAIPLAVEGISPDDVRAWRIGNEVYLRTRLHLMTPSSDSMEHGEGGYTLYAFHESPVVLLSDAGRTVSAHIRDAQ</sequence>
<dbReference type="RefSeq" id="WP_019086213.1">
    <property type="nucleotide sequence ID" value="NZ_CBCRXN010000046.1"/>
</dbReference>
<reference evidence="3 4" key="1">
    <citation type="submission" date="2017-07" db="EMBL/GenBank/DDBJ databases">
        <title>A draft genome sequence of Komagataeibacter xylinus LMG 1515.</title>
        <authorList>
            <person name="Skraban J."/>
            <person name="Cleenwerck I."/>
            <person name="Vandamme P."/>
            <person name="Trcek J."/>
        </authorList>
    </citation>
    <scope>NUCLEOTIDE SEQUENCE [LARGE SCALE GENOMIC DNA]</scope>
    <source>
        <strain evidence="3 4">LMG 1515</strain>
    </source>
</reference>
<keyword evidence="2" id="KW-0732">Signal</keyword>
<dbReference type="STRING" id="1220579.GCA_001571345_02647"/>
<dbReference type="Proteomes" id="UP000248257">
    <property type="component" value="Unassembled WGS sequence"/>
</dbReference>
<comment type="caution">
    <text evidence="3">The sequence shown here is derived from an EMBL/GenBank/DDBJ whole genome shotgun (WGS) entry which is preliminary data.</text>
</comment>
<gene>
    <name evidence="3" type="ORF">CFR75_13015</name>
</gene>